<dbReference type="Pfam" id="PF12796">
    <property type="entry name" value="Ank_2"/>
    <property type="match status" value="1"/>
</dbReference>
<feature type="repeat" description="ANK" evidence="3">
    <location>
        <begin position="95"/>
        <end position="129"/>
    </location>
</feature>
<evidence type="ECO:0000313" key="5">
    <source>
        <dbReference type="Proteomes" id="UP000188219"/>
    </source>
</evidence>
<reference evidence="4" key="1">
    <citation type="submission" date="2017-02" db="EMBL/GenBank/DDBJ databases">
        <title>Genome of Microbulbifer agarilyticus GP101.</title>
        <authorList>
            <person name="Jung J."/>
            <person name="Bae S.S."/>
            <person name="Baek K."/>
        </authorList>
    </citation>
    <scope>NUCLEOTIDE SEQUENCE [LARGE SCALE GENOMIC DNA]</scope>
    <source>
        <strain evidence="4">GP101</strain>
    </source>
</reference>
<dbReference type="KEGG" id="maga:Mag101_01195"/>
<sequence>MKGDLISLEEYFAKGLSSDQQTENERWNLLHQATVLIGKPANVKSVEFLLSKGVSPNNKDMYGNLPIHYSVRNNDIATVKILIGFGSEINVLNNEAISPLHQAVLNSNISIELVQLLLSNGANTQMGTVNDFVNSINNSTITEMFSQHGS</sequence>
<dbReference type="SUPFAM" id="SSF48403">
    <property type="entry name" value="Ankyrin repeat"/>
    <property type="match status" value="1"/>
</dbReference>
<feature type="repeat" description="ANK" evidence="3">
    <location>
        <begin position="62"/>
        <end position="94"/>
    </location>
</feature>
<dbReference type="PANTHER" id="PTHR24171">
    <property type="entry name" value="ANKYRIN REPEAT DOMAIN-CONTAINING PROTEIN 39-RELATED"/>
    <property type="match status" value="1"/>
</dbReference>
<evidence type="ECO:0000313" key="4">
    <source>
        <dbReference type="EMBL" id="AQQ66414.1"/>
    </source>
</evidence>
<gene>
    <name evidence="4" type="ORF">Mag101_01195</name>
</gene>
<dbReference type="STRING" id="260552.Mag101_01195"/>
<dbReference type="AlphaFoldDB" id="A0A1Q2M142"/>
<proteinExistence type="predicted"/>
<dbReference type="InterPro" id="IPR036770">
    <property type="entry name" value="Ankyrin_rpt-contain_sf"/>
</dbReference>
<dbReference type="EMBL" id="CP019650">
    <property type="protein sequence ID" value="AQQ66414.1"/>
    <property type="molecule type" value="Genomic_DNA"/>
</dbReference>
<keyword evidence="2 3" id="KW-0040">ANK repeat</keyword>
<evidence type="ECO:0000256" key="2">
    <source>
        <dbReference type="ARBA" id="ARBA00023043"/>
    </source>
</evidence>
<protein>
    <submittedName>
        <fullName evidence="4">Uncharacterized protein</fullName>
    </submittedName>
</protein>
<dbReference type="InterPro" id="IPR002110">
    <property type="entry name" value="Ankyrin_rpt"/>
</dbReference>
<dbReference type="PROSITE" id="PS50297">
    <property type="entry name" value="ANK_REP_REGION"/>
    <property type="match status" value="2"/>
</dbReference>
<keyword evidence="1" id="KW-0677">Repeat</keyword>
<dbReference type="PROSITE" id="PS50088">
    <property type="entry name" value="ANK_REPEAT"/>
    <property type="match status" value="2"/>
</dbReference>
<dbReference type="Gene3D" id="1.25.40.20">
    <property type="entry name" value="Ankyrin repeat-containing domain"/>
    <property type="match status" value="1"/>
</dbReference>
<evidence type="ECO:0000256" key="1">
    <source>
        <dbReference type="ARBA" id="ARBA00022737"/>
    </source>
</evidence>
<organism evidence="4 5">
    <name type="scientific">Microbulbifer agarilyticus</name>
    <dbReference type="NCBI Taxonomy" id="260552"/>
    <lineage>
        <taxon>Bacteria</taxon>
        <taxon>Pseudomonadati</taxon>
        <taxon>Pseudomonadota</taxon>
        <taxon>Gammaproteobacteria</taxon>
        <taxon>Cellvibrionales</taxon>
        <taxon>Microbulbiferaceae</taxon>
        <taxon>Microbulbifer</taxon>
    </lineage>
</organism>
<name>A0A1Q2M142_9GAMM</name>
<dbReference type="SMART" id="SM00248">
    <property type="entry name" value="ANK"/>
    <property type="match status" value="3"/>
</dbReference>
<evidence type="ECO:0000256" key="3">
    <source>
        <dbReference type="PROSITE-ProRule" id="PRU00023"/>
    </source>
</evidence>
<accession>A0A1Q2M142</accession>
<keyword evidence="5" id="KW-1185">Reference proteome</keyword>
<dbReference type="Proteomes" id="UP000188219">
    <property type="component" value="Chromosome"/>
</dbReference>